<sequence>MATGRIVKAVGGFYTVFDGHQLWQCRARGVFRKKGITPLVGDWVEFEPVGTGEGVVTEVAPRQNALVRPPVANVEQAVLVFSLREPDFSALLADKFLVHVERANLDALLVLTKVDLAGDEEEIDAVRRLYEPAGYPVVATSTVTGRGLDEVAAHLKDRVSVFAGQSGVGKSSLLNALIPDLNLPTGAISRKLGRGRHTTRHVELIRLPGGGFVADTPGFSQLDFFDISSQELASCFPEIRRAAEGCRFRGCLHVKEPDCAVRTAAEFGEIPPSRYRHYLAFLTEIREREARRY</sequence>
<comment type="subunit">
    <text evidence="10">Monomer. Associates with 30S ribosomal subunit, binds 16S rRNA.</text>
</comment>
<comment type="function">
    <text evidence="10">One of several proteins that assist in the late maturation steps of the functional core of the 30S ribosomal subunit. Helps release RbfA from mature subunits. May play a role in the assembly of ribosomal proteins into the subunit. Circularly permuted GTPase that catalyzes slow GTP hydrolysis, GTPase activity is stimulated by the 30S ribosomal subunit.</text>
</comment>
<evidence type="ECO:0000256" key="8">
    <source>
        <dbReference type="ARBA" id="ARBA00022884"/>
    </source>
</evidence>
<dbReference type="Gene3D" id="1.10.40.50">
    <property type="entry name" value="Probable gtpase engc, domain 3"/>
    <property type="match status" value="1"/>
</dbReference>
<evidence type="ECO:0000256" key="10">
    <source>
        <dbReference type="HAMAP-Rule" id="MF_01820"/>
    </source>
</evidence>
<dbReference type="PANTHER" id="PTHR32120">
    <property type="entry name" value="SMALL RIBOSOMAL SUBUNIT BIOGENESIS GTPASE RSGA"/>
    <property type="match status" value="1"/>
</dbReference>
<evidence type="ECO:0000313" key="14">
    <source>
        <dbReference type="Proteomes" id="UP000637720"/>
    </source>
</evidence>
<evidence type="ECO:0000259" key="12">
    <source>
        <dbReference type="PROSITE" id="PS51721"/>
    </source>
</evidence>
<feature type="binding site" evidence="10">
    <location>
        <position position="253"/>
    </location>
    <ligand>
        <name>Zn(2+)</name>
        <dbReference type="ChEBI" id="CHEBI:29105"/>
    </ligand>
</feature>
<comment type="caution">
    <text evidence="13">The sequence shown here is derived from an EMBL/GenBank/DDBJ whole genome shotgun (WGS) entry which is preliminary data.</text>
</comment>
<feature type="domain" description="EngC GTPase" evidence="11">
    <location>
        <begin position="72"/>
        <end position="220"/>
    </location>
</feature>
<keyword evidence="5 10" id="KW-0547">Nucleotide-binding</keyword>
<keyword evidence="1 10" id="KW-0963">Cytoplasm</keyword>
<dbReference type="CDD" id="cd04466">
    <property type="entry name" value="S1_YloQ_GTPase"/>
    <property type="match status" value="1"/>
</dbReference>
<comment type="similarity">
    <text evidence="10">Belongs to the TRAFAC class YlqF/YawG GTPase family. RsgA subfamily.</text>
</comment>
<comment type="cofactor">
    <cofactor evidence="10">
        <name>Zn(2+)</name>
        <dbReference type="ChEBI" id="CHEBI:29105"/>
    </cofactor>
    <text evidence="10">Binds 1 zinc ion per subunit.</text>
</comment>
<dbReference type="InterPro" id="IPR031944">
    <property type="entry name" value="RsgA_N"/>
</dbReference>
<reference evidence="13" key="2">
    <citation type="submission" date="2020-09" db="EMBL/GenBank/DDBJ databases">
        <authorList>
            <person name="Sun Q."/>
            <person name="Ohkuma M."/>
        </authorList>
    </citation>
    <scope>NUCLEOTIDE SEQUENCE</scope>
    <source>
        <strain evidence="13">JCM 14719</strain>
    </source>
</reference>
<dbReference type="Pfam" id="PF16745">
    <property type="entry name" value="RsgA_N"/>
    <property type="match status" value="1"/>
</dbReference>
<feature type="binding site" evidence="10">
    <location>
        <position position="251"/>
    </location>
    <ligand>
        <name>Zn(2+)</name>
        <dbReference type="ChEBI" id="CHEBI:29105"/>
    </ligand>
</feature>
<dbReference type="InterPro" id="IPR010914">
    <property type="entry name" value="RsgA_GTPase_dom"/>
</dbReference>
<evidence type="ECO:0000256" key="1">
    <source>
        <dbReference type="ARBA" id="ARBA00022490"/>
    </source>
</evidence>
<dbReference type="EMBL" id="BMOF01000002">
    <property type="protein sequence ID" value="GGJ91827.1"/>
    <property type="molecule type" value="Genomic_DNA"/>
</dbReference>
<comment type="subcellular location">
    <subcellularLocation>
        <location evidence="10">Cytoplasm</location>
    </subcellularLocation>
</comment>
<evidence type="ECO:0000256" key="9">
    <source>
        <dbReference type="ARBA" id="ARBA00023134"/>
    </source>
</evidence>
<dbReference type="CDD" id="cd01854">
    <property type="entry name" value="YjeQ_EngC"/>
    <property type="match status" value="1"/>
</dbReference>
<dbReference type="GO" id="GO:0019843">
    <property type="term" value="F:rRNA binding"/>
    <property type="evidence" value="ECO:0007669"/>
    <property type="project" value="UniProtKB-KW"/>
</dbReference>
<feature type="binding site" evidence="10">
    <location>
        <position position="246"/>
    </location>
    <ligand>
        <name>Zn(2+)</name>
        <dbReference type="ChEBI" id="CHEBI:29105"/>
    </ligand>
</feature>
<keyword evidence="2 10" id="KW-0690">Ribosome biogenesis</keyword>
<dbReference type="RefSeq" id="WP_188816556.1">
    <property type="nucleotide sequence ID" value="NZ_BMOF01000002.1"/>
</dbReference>
<organism evidence="13 14">
    <name type="scientific">Calditerricola satsumensis</name>
    <dbReference type="NCBI Taxonomy" id="373054"/>
    <lineage>
        <taxon>Bacteria</taxon>
        <taxon>Bacillati</taxon>
        <taxon>Bacillota</taxon>
        <taxon>Bacilli</taxon>
        <taxon>Bacillales</taxon>
        <taxon>Bacillaceae</taxon>
        <taxon>Calditerricola</taxon>
    </lineage>
</organism>
<feature type="binding site" evidence="10">
    <location>
        <position position="259"/>
    </location>
    <ligand>
        <name>Zn(2+)</name>
        <dbReference type="ChEBI" id="CHEBI:29105"/>
    </ligand>
</feature>
<accession>A0A8J3B7X0</accession>
<dbReference type="GO" id="GO:0005525">
    <property type="term" value="F:GTP binding"/>
    <property type="evidence" value="ECO:0007669"/>
    <property type="project" value="UniProtKB-UniRule"/>
</dbReference>
<dbReference type="InterPro" id="IPR012340">
    <property type="entry name" value="NA-bd_OB-fold"/>
</dbReference>
<gene>
    <name evidence="10 13" type="primary">rsgA</name>
    <name evidence="13" type="ORF">GCM10007043_01970</name>
</gene>
<protein>
    <recommendedName>
        <fullName evidence="10">Small ribosomal subunit biogenesis GTPase RsgA</fullName>
        <ecNumber evidence="10">3.6.1.-</ecNumber>
    </recommendedName>
</protein>
<dbReference type="Pfam" id="PF03193">
    <property type="entry name" value="RsgA_GTPase"/>
    <property type="match status" value="1"/>
</dbReference>
<dbReference type="GO" id="GO:0005737">
    <property type="term" value="C:cytoplasm"/>
    <property type="evidence" value="ECO:0007669"/>
    <property type="project" value="UniProtKB-SubCell"/>
</dbReference>
<evidence type="ECO:0000256" key="5">
    <source>
        <dbReference type="ARBA" id="ARBA00022741"/>
    </source>
</evidence>
<feature type="domain" description="CP-type G" evidence="12">
    <location>
        <begin position="63"/>
        <end position="222"/>
    </location>
</feature>
<dbReference type="InterPro" id="IPR004881">
    <property type="entry name" value="Ribosome_biogen_GTPase_RsgA"/>
</dbReference>
<dbReference type="PANTHER" id="PTHR32120:SF11">
    <property type="entry name" value="SMALL RIBOSOMAL SUBUNIT BIOGENESIS GTPASE RSGA 1, MITOCHONDRIAL-RELATED"/>
    <property type="match status" value="1"/>
</dbReference>
<keyword evidence="4 10" id="KW-0699">rRNA-binding</keyword>
<evidence type="ECO:0000256" key="4">
    <source>
        <dbReference type="ARBA" id="ARBA00022730"/>
    </source>
</evidence>
<evidence type="ECO:0000256" key="7">
    <source>
        <dbReference type="ARBA" id="ARBA00022833"/>
    </source>
</evidence>
<keyword evidence="7 10" id="KW-0862">Zinc</keyword>
<keyword evidence="8 10" id="KW-0694">RNA-binding</keyword>
<dbReference type="GO" id="GO:0046872">
    <property type="term" value="F:metal ion binding"/>
    <property type="evidence" value="ECO:0007669"/>
    <property type="project" value="UniProtKB-KW"/>
</dbReference>
<evidence type="ECO:0000256" key="3">
    <source>
        <dbReference type="ARBA" id="ARBA00022723"/>
    </source>
</evidence>
<feature type="binding site" evidence="10">
    <location>
        <begin position="112"/>
        <end position="115"/>
    </location>
    <ligand>
        <name>GTP</name>
        <dbReference type="ChEBI" id="CHEBI:37565"/>
    </ligand>
</feature>
<name>A0A8J3B7X0_9BACI</name>
<dbReference type="SUPFAM" id="SSF50249">
    <property type="entry name" value="Nucleic acid-binding proteins"/>
    <property type="match status" value="1"/>
</dbReference>
<dbReference type="AlphaFoldDB" id="A0A8J3B7X0"/>
<dbReference type="Gene3D" id="3.40.50.300">
    <property type="entry name" value="P-loop containing nucleotide triphosphate hydrolases"/>
    <property type="match status" value="1"/>
</dbReference>
<dbReference type="SUPFAM" id="SSF52540">
    <property type="entry name" value="P-loop containing nucleoside triphosphate hydrolases"/>
    <property type="match status" value="1"/>
</dbReference>
<dbReference type="Proteomes" id="UP000637720">
    <property type="component" value="Unassembled WGS sequence"/>
</dbReference>
<evidence type="ECO:0000313" key="13">
    <source>
        <dbReference type="EMBL" id="GGJ91827.1"/>
    </source>
</evidence>
<keyword evidence="9 10" id="KW-0342">GTP-binding</keyword>
<dbReference type="GO" id="GO:0003924">
    <property type="term" value="F:GTPase activity"/>
    <property type="evidence" value="ECO:0007669"/>
    <property type="project" value="UniProtKB-UniRule"/>
</dbReference>
<evidence type="ECO:0000259" key="11">
    <source>
        <dbReference type="PROSITE" id="PS50936"/>
    </source>
</evidence>
<dbReference type="Gene3D" id="2.40.50.140">
    <property type="entry name" value="Nucleic acid-binding proteins"/>
    <property type="match status" value="1"/>
</dbReference>
<feature type="binding site" evidence="10">
    <location>
        <begin position="164"/>
        <end position="172"/>
    </location>
    <ligand>
        <name>GTP</name>
        <dbReference type="ChEBI" id="CHEBI:37565"/>
    </ligand>
</feature>
<dbReference type="EC" id="3.6.1.-" evidence="10"/>
<dbReference type="GO" id="GO:0042274">
    <property type="term" value="P:ribosomal small subunit biogenesis"/>
    <property type="evidence" value="ECO:0007669"/>
    <property type="project" value="UniProtKB-UniRule"/>
</dbReference>
<dbReference type="NCBIfam" id="TIGR00157">
    <property type="entry name" value="ribosome small subunit-dependent GTPase A"/>
    <property type="match status" value="1"/>
</dbReference>
<evidence type="ECO:0000256" key="2">
    <source>
        <dbReference type="ARBA" id="ARBA00022517"/>
    </source>
</evidence>
<dbReference type="PROSITE" id="PS51721">
    <property type="entry name" value="G_CP"/>
    <property type="match status" value="1"/>
</dbReference>
<reference evidence="13" key="1">
    <citation type="journal article" date="2014" name="Int. J. Syst. Evol. Microbiol.">
        <title>Complete genome sequence of Corynebacterium casei LMG S-19264T (=DSM 44701T), isolated from a smear-ripened cheese.</title>
        <authorList>
            <consortium name="US DOE Joint Genome Institute (JGI-PGF)"/>
            <person name="Walter F."/>
            <person name="Albersmeier A."/>
            <person name="Kalinowski J."/>
            <person name="Ruckert C."/>
        </authorList>
    </citation>
    <scope>NUCLEOTIDE SEQUENCE</scope>
    <source>
        <strain evidence="13">JCM 14719</strain>
    </source>
</reference>
<dbReference type="HAMAP" id="MF_01820">
    <property type="entry name" value="GTPase_RsgA"/>
    <property type="match status" value="1"/>
</dbReference>
<keyword evidence="6 10" id="KW-0378">Hydrolase</keyword>
<keyword evidence="3 10" id="KW-0479">Metal-binding</keyword>
<dbReference type="InterPro" id="IPR030378">
    <property type="entry name" value="G_CP_dom"/>
</dbReference>
<keyword evidence="14" id="KW-1185">Reference proteome</keyword>
<proteinExistence type="inferred from homology"/>
<dbReference type="InterPro" id="IPR027417">
    <property type="entry name" value="P-loop_NTPase"/>
</dbReference>
<dbReference type="PROSITE" id="PS50936">
    <property type="entry name" value="ENGC_GTPASE"/>
    <property type="match status" value="1"/>
</dbReference>
<evidence type="ECO:0000256" key="6">
    <source>
        <dbReference type="ARBA" id="ARBA00022801"/>
    </source>
</evidence>